<protein>
    <recommendedName>
        <fullName evidence="6">PDEase domain-containing protein</fullName>
    </recommendedName>
</protein>
<dbReference type="STRING" id="94237.ENSMMOP00000002551"/>
<sequence>MGLFKDDSDQQQGTGLNCSEGPQQTLQLSCVNRQWEEAEMLVLLQVMFIDLDFLTALHIELEVLQNFLFEVYCHYNSIPFHNFRHCFCVTQMMYVLIWLTDLRNKLSRFDLLIMLTSALCHDLDHPGYNNVYQINAQTDLAYRYNDISPLENHHCAVAFSILSKVQNMMCILATDMARHNEILNKFKVMQPVFDFTNRDHKEVLMKIMVKVSDISNEARPMAVAEPWLDCLLQEFFNQSDTEKLRGLPVTPFMDRDKVSKPSSQTNFIRFVLLPLFTELTKLFPCLEVKHPLHAVCPHL</sequence>
<dbReference type="SUPFAM" id="SSF109604">
    <property type="entry name" value="HD-domain/PDEase-like"/>
    <property type="match status" value="1"/>
</dbReference>
<feature type="binding site" evidence="5">
    <location>
        <position position="213"/>
    </location>
    <ligand>
        <name>Zn(2+)</name>
        <dbReference type="ChEBI" id="CHEBI:29105"/>
        <label>1</label>
    </ligand>
</feature>
<evidence type="ECO:0000313" key="8">
    <source>
        <dbReference type="Proteomes" id="UP000261620"/>
    </source>
</evidence>
<feature type="binding site" evidence="4">
    <location>
        <position position="264"/>
    </location>
    <ligand>
        <name>AMP</name>
        <dbReference type="ChEBI" id="CHEBI:456215"/>
    </ligand>
</feature>
<dbReference type="Ensembl" id="ENSMMOT00000002593.1">
    <property type="protein sequence ID" value="ENSMMOP00000002551.1"/>
    <property type="gene ID" value="ENSMMOG00000002077.1"/>
</dbReference>
<keyword evidence="1 5" id="KW-0479">Metal-binding</keyword>
<dbReference type="PANTHER" id="PTHR11347">
    <property type="entry name" value="CYCLIC NUCLEOTIDE PHOSPHODIESTERASE"/>
    <property type="match status" value="1"/>
</dbReference>
<dbReference type="InterPro" id="IPR023174">
    <property type="entry name" value="PDEase_CS"/>
</dbReference>
<dbReference type="InterPro" id="IPR003607">
    <property type="entry name" value="HD/PDEase_dom"/>
</dbReference>
<reference evidence="7" key="1">
    <citation type="submission" date="2025-08" db="UniProtKB">
        <authorList>
            <consortium name="Ensembl"/>
        </authorList>
    </citation>
    <scope>IDENTIFICATION</scope>
</reference>
<name>A0A3Q3VM32_MOLML</name>
<proteinExistence type="predicted"/>
<feature type="binding site" evidence="5">
    <location>
        <position position="122"/>
    </location>
    <ligand>
        <name>Zn(2+)</name>
        <dbReference type="ChEBI" id="CHEBI:29105"/>
        <label>2</label>
    </ligand>
</feature>
<evidence type="ECO:0000256" key="3">
    <source>
        <dbReference type="PIRSR" id="PIRSR623088-1"/>
    </source>
</evidence>
<dbReference type="GO" id="GO:0046872">
    <property type="term" value="F:metal ion binding"/>
    <property type="evidence" value="ECO:0007669"/>
    <property type="project" value="UniProtKB-KW"/>
</dbReference>
<dbReference type="InterPro" id="IPR002073">
    <property type="entry name" value="PDEase_catalytic_dom"/>
</dbReference>
<evidence type="ECO:0000256" key="5">
    <source>
        <dbReference type="PIRSR" id="PIRSR623088-3"/>
    </source>
</evidence>
<feature type="binding site" evidence="5">
    <location>
        <position position="122"/>
    </location>
    <ligand>
        <name>Zn(2+)</name>
        <dbReference type="ChEBI" id="CHEBI:29105"/>
        <label>1</label>
    </ligand>
</feature>
<dbReference type="PROSITE" id="PS00126">
    <property type="entry name" value="PDEASE_I_1"/>
    <property type="match status" value="1"/>
</dbReference>
<organism evidence="7 8">
    <name type="scientific">Mola mola</name>
    <name type="common">Ocean sunfish</name>
    <name type="synonym">Tetraodon mola</name>
    <dbReference type="NCBI Taxonomy" id="94237"/>
    <lineage>
        <taxon>Eukaryota</taxon>
        <taxon>Metazoa</taxon>
        <taxon>Chordata</taxon>
        <taxon>Craniata</taxon>
        <taxon>Vertebrata</taxon>
        <taxon>Euteleostomi</taxon>
        <taxon>Actinopterygii</taxon>
        <taxon>Neopterygii</taxon>
        <taxon>Teleostei</taxon>
        <taxon>Neoteleostei</taxon>
        <taxon>Acanthomorphata</taxon>
        <taxon>Eupercaria</taxon>
        <taxon>Tetraodontiformes</taxon>
        <taxon>Molidae</taxon>
        <taxon>Mola</taxon>
    </lineage>
</organism>
<keyword evidence="2" id="KW-0378">Hydrolase</keyword>
<dbReference type="CDD" id="cd00077">
    <property type="entry name" value="HDc"/>
    <property type="match status" value="1"/>
</dbReference>
<evidence type="ECO:0000256" key="1">
    <source>
        <dbReference type="ARBA" id="ARBA00022723"/>
    </source>
</evidence>
<feature type="active site" description="Proton donor" evidence="3">
    <location>
        <position position="81"/>
    </location>
</feature>
<dbReference type="InterPro" id="IPR023088">
    <property type="entry name" value="PDEase"/>
</dbReference>
<evidence type="ECO:0000313" key="7">
    <source>
        <dbReference type="Ensembl" id="ENSMMOP00000002551.1"/>
    </source>
</evidence>
<evidence type="ECO:0000256" key="2">
    <source>
        <dbReference type="ARBA" id="ARBA00022801"/>
    </source>
</evidence>
<dbReference type="GO" id="GO:0007165">
    <property type="term" value="P:signal transduction"/>
    <property type="evidence" value="ECO:0007669"/>
    <property type="project" value="InterPro"/>
</dbReference>
<dbReference type="PRINTS" id="PR00387">
    <property type="entry name" value="PDIESTERASE1"/>
</dbReference>
<feature type="binding site" evidence="4">
    <location>
        <position position="213"/>
    </location>
    <ligand>
        <name>AMP</name>
        <dbReference type="ChEBI" id="CHEBI:456215"/>
    </ligand>
</feature>
<dbReference type="SMART" id="SM00471">
    <property type="entry name" value="HDc"/>
    <property type="match status" value="1"/>
</dbReference>
<dbReference type="AlphaFoldDB" id="A0A3Q3VM32"/>
<feature type="binding site" evidence="5">
    <location>
        <position position="121"/>
    </location>
    <ligand>
        <name>Zn(2+)</name>
        <dbReference type="ChEBI" id="CHEBI:29105"/>
        <label>1</label>
    </ligand>
</feature>
<feature type="domain" description="PDEase" evidence="6">
    <location>
        <begin position="1"/>
        <end position="299"/>
    </location>
</feature>
<reference evidence="7" key="2">
    <citation type="submission" date="2025-09" db="UniProtKB">
        <authorList>
            <consortium name="Ensembl"/>
        </authorList>
    </citation>
    <scope>IDENTIFICATION</scope>
</reference>
<dbReference type="OMA" id="EHFDEYN"/>
<dbReference type="InterPro" id="IPR036971">
    <property type="entry name" value="PDEase_catalytic_dom_sf"/>
</dbReference>
<dbReference type="Proteomes" id="UP000261620">
    <property type="component" value="Unplaced"/>
</dbReference>
<evidence type="ECO:0000256" key="4">
    <source>
        <dbReference type="PIRSR" id="PIRSR623088-2"/>
    </source>
</evidence>
<feature type="binding site" evidence="4">
    <location>
        <begin position="81"/>
        <end position="85"/>
    </location>
    <ligand>
        <name>AMP</name>
        <dbReference type="ChEBI" id="CHEBI:456215"/>
    </ligand>
</feature>
<accession>A0A3Q3VM32</accession>
<feature type="binding site" evidence="4">
    <location>
        <position position="122"/>
    </location>
    <ligand>
        <name>AMP</name>
        <dbReference type="ChEBI" id="CHEBI:456215"/>
    </ligand>
</feature>
<dbReference type="Pfam" id="PF00233">
    <property type="entry name" value="PDEase_I"/>
    <property type="match status" value="1"/>
</dbReference>
<feature type="binding site" evidence="5">
    <location>
        <position position="85"/>
    </location>
    <ligand>
        <name>Zn(2+)</name>
        <dbReference type="ChEBI" id="CHEBI:29105"/>
        <label>1</label>
    </ligand>
</feature>
<evidence type="ECO:0000259" key="6">
    <source>
        <dbReference type="PROSITE" id="PS51845"/>
    </source>
</evidence>
<dbReference type="GO" id="GO:0004114">
    <property type="term" value="F:3',5'-cyclic-nucleotide phosphodiesterase activity"/>
    <property type="evidence" value="ECO:0007669"/>
    <property type="project" value="InterPro"/>
</dbReference>
<dbReference type="Gene3D" id="1.10.1300.10">
    <property type="entry name" value="3'5'-cyclic nucleotide phosphodiesterase, catalytic domain"/>
    <property type="match status" value="1"/>
</dbReference>
<keyword evidence="8" id="KW-1185">Reference proteome</keyword>
<dbReference type="PROSITE" id="PS51845">
    <property type="entry name" value="PDEASE_I_2"/>
    <property type="match status" value="1"/>
</dbReference>